<feature type="compositionally biased region" description="Polar residues" evidence="5">
    <location>
        <begin position="201"/>
        <end position="217"/>
    </location>
</feature>
<evidence type="ECO:0000313" key="8">
    <source>
        <dbReference type="EMBL" id="MEZ6853007.1"/>
    </source>
</evidence>
<evidence type="ECO:0000256" key="5">
    <source>
        <dbReference type="SAM" id="MobiDB-lite"/>
    </source>
</evidence>
<comment type="subcellular location">
    <subcellularLocation>
        <location evidence="1">Virion</location>
    </subcellularLocation>
</comment>
<keyword evidence="2" id="KW-1188">Viral release from host cell</keyword>
<feature type="domain" description="Prohead serine protease" evidence="6">
    <location>
        <begin position="73"/>
        <end position="168"/>
    </location>
</feature>
<evidence type="ECO:0000313" key="9">
    <source>
        <dbReference type="Proteomes" id="UP001568358"/>
    </source>
</evidence>
<feature type="region of interest" description="Disordered" evidence="5">
    <location>
        <begin position="169"/>
        <end position="218"/>
    </location>
</feature>
<evidence type="ECO:0000256" key="1">
    <source>
        <dbReference type="ARBA" id="ARBA00004328"/>
    </source>
</evidence>
<dbReference type="RefSeq" id="WP_371150178.1">
    <property type="nucleotide sequence ID" value="NZ_JBFSOO010000003.1"/>
</dbReference>
<sequence>MEKQVKPTIAEILSSASRTYLTATESRVLSEEDRTVELAFSSDVPIEQWWRTLLILEHTAEACDLSRLLSGGPLLFNHDRDQHLGVVVTAHIDADGKARATVKFGRSALAEEKFQDVRDGILCNVSLGFNTVETVLVEQREDGYDVYRAIKWTPYEISLVTIPADTTVGVGRSASEPEKPNGDRSMDEKGKTPATPKGDTRQQATPPAAPQVSTADIQQAERERIAALTRLGNRFSCPEDADTFVMEGRSVDQFNAFLVERQAGKEDKPVDEEINKTIGMSERDLQNYSFLNAIRALQNPEDKKAQEAAALEREASQAAITGTGQSSRSGMVVPVDVLLHSGSRAMNASSAGGNGAALIATELLHGSFIEMFQKKCFLMNVGTRLTGLVGKVAIPKQLSGATAYVVGVEEAPTASKGSFGQVPLDPKTIGTLVELERLFTKQSSIDAEALVRKMIADAMAYKLNHLALYADGSAKMPTGLKYIPGINAVSFASAGKPTFKEVVQLETEIAADDADVESMRYLLNARTRGYCKTAQKMDGTADSATIWENNGTVNGYQTITTNHVEPNDVFFGNFSDMLLGMWGGLDLTVDTTTKCDTGITRLVAFQDFDIAVRNAESFCVGTTAA</sequence>
<dbReference type="EMBL" id="JBFSOO010000003">
    <property type="protein sequence ID" value="MEZ6853007.1"/>
    <property type="molecule type" value="Genomic_DNA"/>
</dbReference>
<dbReference type="SUPFAM" id="SSF56563">
    <property type="entry name" value="Major capsid protein gp5"/>
    <property type="match status" value="1"/>
</dbReference>
<dbReference type="NCBIfam" id="TIGR01554">
    <property type="entry name" value="major_cap_HK97"/>
    <property type="match status" value="1"/>
</dbReference>
<dbReference type="InterPro" id="IPR054612">
    <property type="entry name" value="Phage_capsid-like_C"/>
</dbReference>
<dbReference type="Pfam" id="PF04586">
    <property type="entry name" value="Peptidase_S78"/>
    <property type="match status" value="1"/>
</dbReference>
<dbReference type="Proteomes" id="UP001568358">
    <property type="component" value="Unassembled WGS sequence"/>
</dbReference>
<keyword evidence="9" id="KW-1185">Reference proteome</keyword>
<comment type="caution">
    <text evidence="8">The sequence shown here is derived from an EMBL/GenBank/DDBJ whole genome shotgun (WGS) entry which is preliminary data.</text>
</comment>
<name>A0ABV4JQI1_9BACT</name>
<keyword evidence="3" id="KW-0645">Protease</keyword>
<keyword evidence="4" id="KW-0378">Hydrolase</keyword>
<evidence type="ECO:0000256" key="3">
    <source>
        <dbReference type="ARBA" id="ARBA00022670"/>
    </source>
</evidence>
<gene>
    <name evidence="8" type="ORF">AB2Z07_05565</name>
</gene>
<proteinExistence type="predicted"/>
<evidence type="ECO:0000259" key="6">
    <source>
        <dbReference type="Pfam" id="PF04586"/>
    </source>
</evidence>
<reference evidence="8 9" key="1">
    <citation type="submission" date="2024-07" db="EMBL/GenBank/DDBJ databases">
        <title>Active virus-host system and metabolic interactions in a Lokiarchaeon culture.</title>
        <authorList>
            <person name="Ponce Toledo R.I."/>
            <person name="Rodrigues Oliveira T."/>
            <person name="Schleper C."/>
        </authorList>
    </citation>
    <scope>NUCLEOTIDE SEQUENCE [LARGE SCALE GENOMIC DNA]</scope>
    <source>
        <strain evidence="8 9">B35</strain>
    </source>
</reference>
<organism evidence="8 9">
    <name type="scientific">Halodesulfovibrio aestuarii</name>
    <dbReference type="NCBI Taxonomy" id="126333"/>
    <lineage>
        <taxon>Bacteria</taxon>
        <taxon>Pseudomonadati</taxon>
        <taxon>Thermodesulfobacteriota</taxon>
        <taxon>Desulfovibrionia</taxon>
        <taxon>Desulfovibrionales</taxon>
        <taxon>Desulfovibrionaceae</taxon>
        <taxon>Halodesulfovibrio</taxon>
    </lineage>
</organism>
<feature type="compositionally biased region" description="Basic and acidic residues" evidence="5">
    <location>
        <begin position="175"/>
        <end position="191"/>
    </location>
</feature>
<protein>
    <submittedName>
        <fullName evidence="8">Phage major capsid protein</fullName>
    </submittedName>
</protein>
<accession>A0ABV4JQI1</accession>
<dbReference type="InterPro" id="IPR054613">
    <property type="entry name" value="Peptidase_S78_dom"/>
</dbReference>
<dbReference type="InterPro" id="IPR024455">
    <property type="entry name" value="Phage_capsid"/>
</dbReference>
<evidence type="ECO:0000256" key="2">
    <source>
        <dbReference type="ARBA" id="ARBA00022612"/>
    </source>
</evidence>
<evidence type="ECO:0000259" key="7">
    <source>
        <dbReference type="Pfam" id="PF05065"/>
    </source>
</evidence>
<evidence type="ECO:0000256" key="4">
    <source>
        <dbReference type="ARBA" id="ARBA00022801"/>
    </source>
</evidence>
<feature type="domain" description="Phage capsid-like C-terminal" evidence="7">
    <location>
        <begin position="355"/>
        <end position="622"/>
    </location>
</feature>
<dbReference type="Pfam" id="PF05065">
    <property type="entry name" value="Phage_capsid"/>
    <property type="match status" value="1"/>
</dbReference>